<dbReference type="PIRSF" id="PIRSF017082">
    <property type="entry name" value="YflP"/>
    <property type="match status" value="1"/>
</dbReference>
<dbReference type="Gene3D" id="3.40.190.150">
    <property type="entry name" value="Bordetella uptake gene, domain 1"/>
    <property type="match status" value="1"/>
</dbReference>
<dbReference type="InterPro" id="IPR005064">
    <property type="entry name" value="BUG"/>
</dbReference>
<dbReference type="Gene3D" id="3.40.190.10">
    <property type="entry name" value="Periplasmic binding protein-like II"/>
    <property type="match status" value="1"/>
</dbReference>
<protein>
    <submittedName>
        <fullName evidence="3">C4-dicarboxylate ABC transporter substrate-binding protein</fullName>
    </submittedName>
</protein>
<dbReference type="EMBL" id="BDGJ01000037">
    <property type="protein sequence ID" value="GAW91893.1"/>
    <property type="molecule type" value="Genomic_DNA"/>
</dbReference>
<accession>A0A1Z5HQT4</accession>
<comment type="caution">
    <text evidence="3">The sequence shown here is derived from an EMBL/GenBank/DDBJ whole genome shotgun (WGS) entry which is preliminary data.</text>
</comment>
<dbReference type="PANTHER" id="PTHR42928">
    <property type="entry name" value="TRICARBOXYLATE-BINDING PROTEIN"/>
    <property type="match status" value="1"/>
</dbReference>
<evidence type="ECO:0000313" key="3">
    <source>
        <dbReference type="EMBL" id="GAW91893.1"/>
    </source>
</evidence>
<dbReference type="Pfam" id="PF03401">
    <property type="entry name" value="TctC"/>
    <property type="match status" value="1"/>
</dbReference>
<dbReference type="SUPFAM" id="SSF53850">
    <property type="entry name" value="Periplasmic binding protein-like II"/>
    <property type="match status" value="1"/>
</dbReference>
<dbReference type="CDD" id="cd07012">
    <property type="entry name" value="PBP2_Bug_TTT"/>
    <property type="match status" value="1"/>
</dbReference>
<keyword evidence="4" id="KW-1185">Reference proteome</keyword>
<feature type="region of interest" description="Disordered" evidence="2">
    <location>
        <begin position="8"/>
        <end position="32"/>
    </location>
</feature>
<dbReference type="InterPro" id="IPR042100">
    <property type="entry name" value="Bug_dom1"/>
</dbReference>
<evidence type="ECO:0000256" key="1">
    <source>
        <dbReference type="ARBA" id="ARBA00006987"/>
    </source>
</evidence>
<gene>
    <name evidence="3" type="ORF">KKC1_10540</name>
</gene>
<sequence>MLILSVAGCSSTGGDNKAANETQKETADTTAKTAKYPEKPINYIVAFNPGGESDITARAQQKPLEKILGVDIVISYKIGGGGAVGWQELVNSKPDGYTVAGFNLPHIILQPMVREDAGYKTEQITPIYIFEATPNILAVRKDSEFKTLEDFVKYAKENPGAITIGGSGSYSANHLGTLEFNQIAGIETTYIPFSGSGEAVPALLGGHVTALMTYTTMGIKHSDEMRVLAVAAEERVPALPDVPTFKELGYDYVEGAYRGMAGPPGLPEDIIKILAEANRKVNQNSAFREKLEGMGFKLVDLGPEESKKLIAEKTEYYRKILKELGLIK</sequence>
<dbReference type="PANTHER" id="PTHR42928:SF5">
    <property type="entry name" value="BLR1237 PROTEIN"/>
    <property type="match status" value="1"/>
</dbReference>
<reference evidence="4" key="1">
    <citation type="journal article" date="2017" name="Appl. Environ. Microbiol.">
        <title>Genomic analysis of Calderihabitans maritimus KKC1, a thermophilic hydrogenogenic carboxydotrophic bacterium isolated from marine sediment.</title>
        <authorList>
            <person name="Omae K."/>
            <person name="Yoneda Y."/>
            <person name="Fukuyama Y."/>
            <person name="Yoshida T."/>
            <person name="Sako Y."/>
        </authorList>
    </citation>
    <scope>NUCLEOTIDE SEQUENCE [LARGE SCALE GENOMIC DNA]</scope>
    <source>
        <strain evidence="4">KKC1</strain>
    </source>
</reference>
<comment type="similarity">
    <text evidence="1">Belongs to the UPF0065 (bug) family.</text>
</comment>
<proteinExistence type="inferred from homology"/>
<organism evidence="3 4">
    <name type="scientific">Calderihabitans maritimus</name>
    <dbReference type="NCBI Taxonomy" id="1246530"/>
    <lineage>
        <taxon>Bacteria</taxon>
        <taxon>Bacillati</taxon>
        <taxon>Bacillota</taxon>
        <taxon>Clostridia</taxon>
        <taxon>Neomoorellales</taxon>
        <taxon>Calderihabitantaceae</taxon>
        <taxon>Calderihabitans</taxon>
    </lineage>
</organism>
<dbReference type="Proteomes" id="UP000197032">
    <property type="component" value="Unassembled WGS sequence"/>
</dbReference>
<dbReference type="AlphaFoldDB" id="A0A1Z5HQT4"/>
<evidence type="ECO:0000313" key="4">
    <source>
        <dbReference type="Proteomes" id="UP000197032"/>
    </source>
</evidence>
<name>A0A1Z5HQT4_9FIRM</name>
<evidence type="ECO:0000256" key="2">
    <source>
        <dbReference type="SAM" id="MobiDB-lite"/>
    </source>
</evidence>